<proteinExistence type="predicted"/>
<dbReference type="EMBL" id="FZNN01000001">
    <property type="protein sequence ID" value="SNR26599.1"/>
    <property type="molecule type" value="Genomic_DNA"/>
</dbReference>
<evidence type="ECO:0000256" key="1">
    <source>
        <dbReference type="SAM" id="Phobius"/>
    </source>
</evidence>
<feature type="chain" id="PRO_5013122304" evidence="2">
    <location>
        <begin position="22"/>
        <end position="200"/>
    </location>
</feature>
<feature type="transmembrane region" description="Helical" evidence="1">
    <location>
        <begin position="175"/>
        <end position="194"/>
    </location>
</feature>
<keyword evidence="2" id="KW-0732">Signal</keyword>
<protein>
    <submittedName>
        <fullName evidence="3">PEP-CTERM protein-sorting domain-containing protein/MYXO-CTERM domain-containing protein</fullName>
    </submittedName>
</protein>
<accession>A0A238UZA1</accession>
<feature type="signal peptide" evidence="2">
    <location>
        <begin position="1"/>
        <end position="21"/>
    </location>
</feature>
<gene>
    <name evidence="3" type="ORF">SAMN06265370_101260</name>
</gene>
<evidence type="ECO:0000313" key="4">
    <source>
        <dbReference type="Proteomes" id="UP000198417"/>
    </source>
</evidence>
<organism evidence="3 4">
    <name type="scientific">Puniceibacterium sediminis</name>
    <dbReference type="NCBI Taxonomy" id="1608407"/>
    <lineage>
        <taxon>Bacteria</taxon>
        <taxon>Pseudomonadati</taxon>
        <taxon>Pseudomonadota</taxon>
        <taxon>Alphaproteobacteria</taxon>
        <taxon>Rhodobacterales</taxon>
        <taxon>Paracoccaceae</taxon>
        <taxon>Puniceibacterium</taxon>
    </lineage>
</organism>
<evidence type="ECO:0000313" key="3">
    <source>
        <dbReference type="EMBL" id="SNR26599.1"/>
    </source>
</evidence>
<reference evidence="3 4" key="1">
    <citation type="submission" date="2017-06" db="EMBL/GenBank/DDBJ databases">
        <authorList>
            <person name="Kim H.J."/>
            <person name="Triplett B.A."/>
        </authorList>
    </citation>
    <scope>NUCLEOTIDE SEQUENCE [LARGE SCALE GENOMIC DNA]</scope>
    <source>
        <strain evidence="3 4">DSM 29052</strain>
    </source>
</reference>
<name>A0A238UZA1_9RHOB</name>
<evidence type="ECO:0000256" key="2">
    <source>
        <dbReference type="SAM" id="SignalP"/>
    </source>
</evidence>
<dbReference type="Proteomes" id="UP000198417">
    <property type="component" value="Unassembled WGS sequence"/>
</dbReference>
<sequence length="200" mass="21081">MSVFNAIIAAVMLALPMATQAATVSYGGTKVGDGAGINAYTGVSVASNHSSYAKDSTEISSDWVWIDDPFSVNTARYSFQFDLTGYDVTTASLSGMWGVDNYGAIYLNGSEIATLSKYNTSNFTTMTAYGTSMSSLFQGGVNTLTFALRDETRVNDGGRAAFRATASVIADVAPVPLSTSALFLLIGVAAAVVLRRRQRS</sequence>
<dbReference type="RefSeq" id="WP_089268702.1">
    <property type="nucleotide sequence ID" value="NZ_FZNN01000001.1"/>
</dbReference>
<keyword evidence="1" id="KW-0812">Transmembrane</keyword>
<keyword evidence="1" id="KW-1133">Transmembrane helix</keyword>
<keyword evidence="1" id="KW-0472">Membrane</keyword>
<dbReference type="OrthoDB" id="7858351at2"/>
<keyword evidence="4" id="KW-1185">Reference proteome</keyword>
<dbReference type="AlphaFoldDB" id="A0A238UZA1"/>